<feature type="active site" description="Proton acceptor" evidence="8">
    <location>
        <position position="344"/>
    </location>
</feature>
<dbReference type="PROSITE" id="PS00655">
    <property type="entry name" value="GLYCOSYL_HYDROL_F6_1"/>
    <property type="match status" value="1"/>
</dbReference>
<comment type="caution">
    <text evidence="12">The sequence shown here is derived from an EMBL/GenBank/DDBJ whole genome shotgun (WGS) entry which is preliminary data.</text>
</comment>
<evidence type="ECO:0000256" key="2">
    <source>
        <dbReference type="ARBA" id="ARBA00022801"/>
    </source>
</evidence>
<evidence type="ECO:0000256" key="7">
    <source>
        <dbReference type="ARBA" id="ARBA00023326"/>
    </source>
</evidence>
<feature type="binding site" evidence="9">
    <location>
        <position position="75"/>
    </location>
    <ligand>
        <name>substrate</name>
    </ligand>
</feature>
<keyword evidence="1 11" id="KW-0732">Signal</keyword>
<dbReference type="EMBL" id="JAGPXD010000003">
    <property type="protein sequence ID" value="KAH7363508.1"/>
    <property type="molecule type" value="Genomic_DNA"/>
</dbReference>
<evidence type="ECO:0000313" key="12">
    <source>
        <dbReference type="EMBL" id="KAH7363508.1"/>
    </source>
</evidence>
<dbReference type="PANTHER" id="PTHR34876:SF4">
    <property type="entry name" value="1,4-BETA-D-GLUCAN CELLOBIOHYDROLASE C-RELATED"/>
    <property type="match status" value="1"/>
</dbReference>
<keyword evidence="6 11" id="KW-0326">Glycosidase</keyword>
<evidence type="ECO:0000256" key="3">
    <source>
        <dbReference type="ARBA" id="ARBA00023001"/>
    </source>
</evidence>
<dbReference type="PIRSF" id="PIRSF001100">
    <property type="entry name" value="Beta_cellobiohydrolase"/>
    <property type="match status" value="1"/>
</dbReference>
<evidence type="ECO:0000256" key="8">
    <source>
        <dbReference type="PIRSR" id="PIRSR001100-1"/>
    </source>
</evidence>
<comment type="similarity">
    <text evidence="11">Belongs to the glycosyl hydrolase family 6.</text>
</comment>
<dbReference type="AlphaFoldDB" id="A0A8K0X5I4"/>
<dbReference type="EC" id="3.2.1.-" evidence="11"/>
<dbReference type="SUPFAM" id="SSF51989">
    <property type="entry name" value="Glycosyl hydrolases family 6, cellulases"/>
    <property type="match status" value="1"/>
</dbReference>
<reference evidence="12" key="1">
    <citation type="journal article" date="2021" name="Nat. Commun.">
        <title>Genetic determinants of endophytism in the Arabidopsis root mycobiome.</title>
        <authorList>
            <person name="Mesny F."/>
            <person name="Miyauchi S."/>
            <person name="Thiergart T."/>
            <person name="Pickel B."/>
            <person name="Atanasova L."/>
            <person name="Karlsson M."/>
            <person name="Huettel B."/>
            <person name="Barry K.W."/>
            <person name="Haridas S."/>
            <person name="Chen C."/>
            <person name="Bauer D."/>
            <person name="Andreopoulos W."/>
            <person name="Pangilinan J."/>
            <person name="LaButti K."/>
            <person name="Riley R."/>
            <person name="Lipzen A."/>
            <person name="Clum A."/>
            <person name="Drula E."/>
            <person name="Henrissat B."/>
            <person name="Kohler A."/>
            <person name="Grigoriev I.V."/>
            <person name="Martin F.M."/>
            <person name="Hacquard S."/>
        </authorList>
    </citation>
    <scope>NUCLEOTIDE SEQUENCE</scope>
    <source>
        <strain evidence="12">MPI-CAGE-AT-0016</strain>
    </source>
</reference>
<feature type="binding site" evidence="9">
    <location>
        <position position="309"/>
    </location>
    <ligand>
        <name>substrate</name>
    </ligand>
</feature>
<accession>A0A8K0X5I4</accession>
<evidence type="ECO:0000256" key="6">
    <source>
        <dbReference type="ARBA" id="ARBA00023295"/>
    </source>
</evidence>
<keyword evidence="2 11" id="KW-0378">Hydrolase</keyword>
<evidence type="ECO:0000256" key="11">
    <source>
        <dbReference type="RuleBase" id="RU361186"/>
    </source>
</evidence>
<dbReference type="OrthoDB" id="64893at2759"/>
<feature type="binding site" evidence="9">
    <location>
        <position position="209"/>
    </location>
    <ligand>
        <name>substrate</name>
    </ligand>
</feature>
<dbReference type="InterPro" id="IPR016288">
    <property type="entry name" value="Beta_cellobiohydrolase"/>
</dbReference>
<dbReference type="Proteomes" id="UP000813385">
    <property type="component" value="Unassembled WGS sequence"/>
</dbReference>
<proteinExistence type="inferred from homology"/>
<keyword evidence="7 11" id="KW-0624">Polysaccharide degradation</keyword>
<dbReference type="Pfam" id="PF01341">
    <property type="entry name" value="Glyco_hydro_6"/>
    <property type="match status" value="1"/>
</dbReference>
<feature type="binding site" evidence="9">
    <location>
        <position position="77"/>
    </location>
    <ligand>
        <name>substrate</name>
    </ligand>
</feature>
<dbReference type="InterPro" id="IPR001524">
    <property type="entry name" value="Glyco_hydro_6_CS"/>
</dbReference>
<feature type="chain" id="PRO_5035489324" description="Glucanase" evidence="11">
    <location>
        <begin position="20"/>
        <end position="392"/>
    </location>
</feature>
<evidence type="ECO:0000256" key="1">
    <source>
        <dbReference type="ARBA" id="ARBA00022729"/>
    </source>
</evidence>
<dbReference type="InterPro" id="IPR036434">
    <property type="entry name" value="Beta_cellobiohydrolase_sf"/>
</dbReference>
<sequence>MSVMKFVVAAAALSGGALAEKCRPVASYEDSPFEGVQLRPDPYYVDEIETLAIPQLPADLVPAAQELAKVPTFQWLDKLDKLDLLNSTLHEIRAENDAGASPPYAHTIVVYNFPDRDCSAKASAGELHLDQDGLNRYKNEYIDPIVDLLKEFRDIRIIIAYEPDGLANLITNLAVEKCANAASAYRESTEYALAAFDLANVGLYIDAGHAGWLGWDGNLPLTAELYGELYRNAGSPKSTRGIVTNVSNYNGWNLTEPPSYTEPNAQWDESKFHAAIAPYLEENGFPAHAIADQGRSGQQPGGRLEWGHWCNIVDSGFGTRPTTETGQPDITDAIVWVKPGGEGDGTSDETAERFDEMCVGPSAFVPAPEAGGWFQEYFEMLLRNANPPFASS</sequence>
<keyword evidence="3 11" id="KW-0136">Cellulose degradation</keyword>
<dbReference type="PRINTS" id="PR00733">
    <property type="entry name" value="GLHYDRLASE6"/>
</dbReference>
<feature type="active site" description="Proton donor" evidence="8">
    <location>
        <position position="164"/>
    </location>
</feature>
<feature type="signal peptide" evidence="11">
    <location>
        <begin position="1"/>
        <end position="19"/>
    </location>
</feature>
<keyword evidence="4" id="KW-1015">Disulfide bond</keyword>
<evidence type="ECO:0000256" key="4">
    <source>
        <dbReference type="ARBA" id="ARBA00023157"/>
    </source>
</evidence>
<dbReference type="PANTHER" id="PTHR34876">
    <property type="match status" value="1"/>
</dbReference>
<keyword evidence="13" id="KW-1185">Reference proteome</keyword>
<dbReference type="FunFam" id="3.20.20.40:FF:000001">
    <property type="entry name" value="Glucanase"/>
    <property type="match status" value="1"/>
</dbReference>
<feature type="active site" evidence="10">
    <location>
        <position position="117"/>
    </location>
</feature>
<dbReference type="GO" id="GO:0030245">
    <property type="term" value="P:cellulose catabolic process"/>
    <property type="evidence" value="ECO:0007669"/>
    <property type="project" value="UniProtKB-KW"/>
</dbReference>
<feature type="binding site" evidence="9">
    <location>
        <position position="248"/>
    </location>
    <ligand>
        <name>substrate</name>
    </ligand>
</feature>
<dbReference type="Gene3D" id="3.20.20.40">
    <property type="entry name" value="1, 4-beta cellobiohydrolase"/>
    <property type="match status" value="1"/>
</dbReference>
<name>A0A8K0X5I4_9PEZI</name>
<feature type="binding site" evidence="9">
    <location>
        <position position="342"/>
    </location>
    <ligand>
        <name>substrate</name>
    </ligand>
</feature>
<feature type="binding site" evidence="9">
    <location>
        <position position="212"/>
    </location>
    <ligand>
        <name>substrate</name>
    </ligand>
</feature>
<evidence type="ECO:0000313" key="13">
    <source>
        <dbReference type="Proteomes" id="UP000813385"/>
    </source>
</evidence>
<dbReference type="GO" id="GO:0004553">
    <property type="term" value="F:hydrolase activity, hydrolyzing O-glycosyl compounds"/>
    <property type="evidence" value="ECO:0007669"/>
    <property type="project" value="InterPro"/>
</dbReference>
<evidence type="ECO:0000256" key="9">
    <source>
        <dbReference type="PIRSR" id="PIRSR001100-2"/>
    </source>
</evidence>
<evidence type="ECO:0000256" key="5">
    <source>
        <dbReference type="ARBA" id="ARBA00023277"/>
    </source>
</evidence>
<protein>
    <recommendedName>
        <fullName evidence="11">Glucanase</fullName>
        <ecNumber evidence="11">3.2.1.-</ecNumber>
    </recommendedName>
</protein>
<organism evidence="12 13">
    <name type="scientific">Plectosphaerella cucumerina</name>
    <dbReference type="NCBI Taxonomy" id="40658"/>
    <lineage>
        <taxon>Eukaryota</taxon>
        <taxon>Fungi</taxon>
        <taxon>Dikarya</taxon>
        <taxon>Ascomycota</taxon>
        <taxon>Pezizomycotina</taxon>
        <taxon>Sordariomycetes</taxon>
        <taxon>Hypocreomycetidae</taxon>
        <taxon>Glomerellales</taxon>
        <taxon>Plectosphaerellaceae</taxon>
        <taxon>Plectosphaerella</taxon>
    </lineage>
</organism>
<evidence type="ECO:0000256" key="10">
    <source>
        <dbReference type="PROSITE-ProRule" id="PRU10056"/>
    </source>
</evidence>
<keyword evidence="5 11" id="KW-0119">Carbohydrate metabolism</keyword>
<feature type="binding site" evidence="9">
    <location>
        <position position="338"/>
    </location>
    <ligand>
        <name>substrate</name>
    </ligand>
</feature>
<gene>
    <name evidence="12" type="ORF">B0T11DRAFT_329480</name>
</gene>